<evidence type="ECO:0000313" key="4">
    <source>
        <dbReference type="Proteomes" id="UP000006034"/>
    </source>
</evidence>
<dbReference type="EMBL" id="ADCP02000002">
    <property type="protein sequence ID" value="EFV45849.1"/>
    <property type="molecule type" value="Genomic_DNA"/>
</dbReference>
<protein>
    <recommendedName>
        <fullName evidence="2">Amidohydrolase-related domain-containing protein</fullName>
    </recommendedName>
</protein>
<dbReference type="GO" id="GO:0016787">
    <property type="term" value="F:hydrolase activity"/>
    <property type="evidence" value="ECO:0007669"/>
    <property type="project" value="InterPro"/>
</dbReference>
<dbReference type="InterPro" id="IPR006680">
    <property type="entry name" value="Amidohydro-rel"/>
</dbReference>
<evidence type="ECO:0000256" key="1">
    <source>
        <dbReference type="ARBA" id="ARBA00023239"/>
    </source>
</evidence>
<dbReference type="Proteomes" id="UP000006034">
    <property type="component" value="Unassembled WGS sequence"/>
</dbReference>
<organism evidence="3 4">
    <name type="scientific">Bilophila wadsworthia (strain 3_1_6)</name>
    <dbReference type="NCBI Taxonomy" id="563192"/>
    <lineage>
        <taxon>Bacteria</taxon>
        <taxon>Pseudomonadati</taxon>
        <taxon>Thermodesulfobacteriota</taxon>
        <taxon>Desulfovibrionia</taxon>
        <taxon>Desulfovibrionales</taxon>
        <taxon>Desulfovibrionaceae</taxon>
        <taxon>Bilophila</taxon>
    </lineage>
</organism>
<dbReference type="Pfam" id="PF04909">
    <property type="entry name" value="Amidohydro_2"/>
    <property type="match status" value="1"/>
</dbReference>
<dbReference type="HOGENOM" id="CLU_044590_4_3_7"/>
<dbReference type="OrthoDB" id="5450317at2"/>
<keyword evidence="1" id="KW-0456">Lyase</keyword>
<dbReference type="GeneID" id="78086882"/>
<dbReference type="GO" id="GO:0016831">
    <property type="term" value="F:carboxy-lyase activity"/>
    <property type="evidence" value="ECO:0007669"/>
    <property type="project" value="InterPro"/>
</dbReference>
<dbReference type="InterPro" id="IPR032466">
    <property type="entry name" value="Metal_Hydrolase"/>
</dbReference>
<sequence>MLIDFRVRPPYKTNLTTSLYNKPAPSPDPTKQSIFLIGKERVPSAEARSIELFMQEMDETETERAVIMGRKADEYGSVDNDEIDELARAYPGRFIPFAGVNPNLPGQVEEIERVAAMGFRGVGIDAGWLRRPLYHDDPVFDPIYAKCQELGMIVSLTSSFMLGPDLSYSEPCAIQRVAMKYPNMKIVVPHGCWPHVHTALAVAIRCPNVYLMPDCYIYIDGFALSDEYIKAANTYLKYRILYASSYPVRSLSQCLRGWKSRGFTDEALQNTLYDNAARLLGEK</sequence>
<comment type="caution">
    <text evidence="3">The sequence shown here is derived from an EMBL/GenBank/DDBJ whole genome shotgun (WGS) entry which is preliminary data.</text>
</comment>
<evidence type="ECO:0000259" key="2">
    <source>
        <dbReference type="Pfam" id="PF04909"/>
    </source>
</evidence>
<gene>
    <name evidence="3" type="ORF">HMPREF0179_00336</name>
</gene>
<dbReference type="SUPFAM" id="SSF51556">
    <property type="entry name" value="Metallo-dependent hydrolases"/>
    <property type="match status" value="1"/>
</dbReference>
<dbReference type="InterPro" id="IPR032465">
    <property type="entry name" value="ACMSD"/>
</dbReference>
<reference evidence="3 4" key="2">
    <citation type="submission" date="2013-04" db="EMBL/GenBank/DDBJ databases">
        <title>The Genome Sequence of Bilophila wadsworthia 3_1_6.</title>
        <authorList>
            <consortium name="The Broad Institute Genomics Platform"/>
            <person name="Earl A."/>
            <person name="Ward D."/>
            <person name="Feldgarden M."/>
            <person name="Gevers D."/>
            <person name="Sibley C."/>
            <person name="Strauss J."/>
            <person name="Allen-Vercoe E."/>
            <person name="Walker B."/>
            <person name="Young S."/>
            <person name="Zeng Q."/>
            <person name="Gargeya S."/>
            <person name="Fitzgerald M."/>
            <person name="Haas B."/>
            <person name="Abouelleil A."/>
            <person name="Allen A.W."/>
            <person name="Alvarado L."/>
            <person name="Arachchi H.M."/>
            <person name="Berlin A.M."/>
            <person name="Chapman S.B."/>
            <person name="Gainer-Dewar J."/>
            <person name="Goldberg J."/>
            <person name="Griggs A."/>
            <person name="Gujja S."/>
            <person name="Hansen M."/>
            <person name="Howarth C."/>
            <person name="Imamovic A."/>
            <person name="Ireland A."/>
            <person name="Larimer J."/>
            <person name="McCowan C."/>
            <person name="Murphy C."/>
            <person name="Pearson M."/>
            <person name="Poon T.W."/>
            <person name="Priest M."/>
            <person name="Roberts A."/>
            <person name="Saif S."/>
            <person name="Shea T."/>
            <person name="Sisk P."/>
            <person name="Sykes S."/>
            <person name="Wortman J."/>
            <person name="Nusbaum C."/>
            <person name="Birren B."/>
        </authorList>
    </citation>
    <scope>NUCLEOTIDE SEQUENCE [LARGE SCALE GENOMIC DNA]</scope>
    <source>
        <strain evidence="3 4">3_1_6</strain>
    </source>
</reference>
<accession>E5Y2C5</accession>
<dbReference type="eggNOG" id="COG2159">
    <property type="taxonomic scope" value="Bacteria"/>
</dbReference>
<reference evidence="3 4" key="1">
    <citation type="submission" date="2010-10" db="EMBL/GenBank/DDBJ databases">
        <authorList>
            <consortium name="The Broad Institute Genome Sequencing Platform"/>
            <person name="Ward D."/>
            <person name="Earl A."/>
            <person name="Feldgarden M."/>
            <person name="Young S.K."/>
            <person name="Gargeya S."/>
            <person name="Zeng Q."/>
            <person name="Alvarado L."/>
            <person name="Berlin A."/>
            <person name="Bochicchio J."/>
            <person name="Chapman S.B."/>
            <person name="Chen Z."/>
            <person name="Freedman E."/>
            <person name="Gellesch M."/>
            <person name="Goldberg J."/>
            <person name="Griggs A."/>
            <person name="Gujja S."/>
            <person name="Heilman E."/>
            <person name="Heiman D."/>
            <person name="Howarth C."/>
            <person name="Mehta T."/>
            <person name="Neiman D."/>
            <person name="Pearson M."/>
            <person name="Roberts A."/>
            <person name="Saif S."/>
            <person name="Shea T."/>
            <person name="Shenoy N."/>
            <person name="Sisk P."/>
            <person name="Stolte C."/>
            <person name="Sykes S."/>
            <person name="White J."/>
            <person name="Yandava C."/>
            <person name="Allen-Vercoe E."/>
            <person name="Sibley C."/>
            <person name="Ambrose C.E."/>
            <person name="Strauss J."/>
            <person name="Daigneault M."/>
            <person name="Haas B."/>
            <person name="Nusbaum C."/>
            <person name="Birren B."/>
        </authorList>
    </citation>
    <scope>NUCLEOTIDE SEQUENCE [LARGE SCALE GENOMIC DNA]</scope>
    <source>
        <strain evidence="3 4">3_1_6</strain>
    </source>
</reference>
<dbReference type="STRING" id="563192.HMPREF0179_00336"/>
<dbReference type="AlphaFoldDB" id="E5Y2C5"/>
<proteinExistence type="predicted"/>
<dbReference type="Gene3D" id="3.20.20.140">
    <property type="entry name" value="Metal-dependent hydrolases"/>
    <property type="match status" value="1"/>
</dbReference>
<keyword evidence="4" id="KW-1185">Reference proteome</keyword>
<dbReference type="RefSeq" id="WP_005024507.1">
    <property type="nucleotide sequence ID" value="NZ_KE150239.1"/>
</dbReference>
<evidence type="ECO:0000313" key="3">
    <source>
        <dbReference type="EMBL" id="EFV45849.1"/>
    </source>
</evidence>
<dbReference type="PANTHER" id="PTHR21240">
    <property type="entry name" value="2-AMINO-3-CARBOXYLMUCONATE-6-SEMIALDEHYDE DECARBOXYLASE"/>
    <property type="match status" value="1"/>
</dbReference>
<name>E5Y2C5_BILW3</name>
<feature type="domain" description="Amidohydrolase-related" evidence="2">
    <location>
        <begin position="67"/>
        <end position="281"/>
    </location>
</feature>